<dbReference type="InterPro" id="IPR012341">
    <property type="entry name" value="6hp_glycosidase-like_sf"/>
</dbReference>
<evidence type="ECO:0000256" key="4">
    <source>
        <dbReference type="ARBA" id="ARBA00022801"/>
    </source>
</evidence>
<dbReference type="AlphaFoldDB" id="A0A1N7LXE6"/>
<dbReference type="InterPro" id="IPR002037">
    <property type="entry name" value="Glyco_hydro_8"/>
</dbReference>
<gene>
    <name evidence="8" type="ORF">SAMN05421759_103239</name>
</gene>
<keyword evidence="5" id="KW-0136">Cellulose degradation</keyword>
<name>A0A1N7LXE6_9RHOB</name>
<comment type="catalytic activity">
    <reaction evidence="1">
        <text>Endohydrolysis of (1-&gt;4)-beta-D-glucosidic linkages in cellulose, lichenin and cereal beta-D-glucans.</text>
        <dbReference type="EC" id="3.2.1.4"/>
    </reaction>
</comment>
<protein>
    <recommendedName>
        <fullName evidence="3">cellulase</fullName>
        <ecNumber evidence="3">3.2.1.4</ecNumber>
    </recommendedName>
</protein>
<organism evidence="8 9">
    <name type="scientific">Roseivivax lentus</name>
    <dbReference type="NCBI Taxonomy" id="633194"/>
    <lineage>
        <taxon>Bacteria</taxon>
        <taxon>Pseudomonadati</taxon>
        <taxon>Pseudomonadota</taxon>
        <taxon>Alphaproteobacteria</taxon>
        <taxon>Rhodobacterales</taxon>
        <taxon>Roseobacteraceae</taxon>
        <taxon>Roseivivax</taxon>
    </lineage>
</organism>
<accession>A0A1N7LXE6</accession>
<evidence type="ECO:0000256" key="3">
    <source>
        <dbReference type="ARBA" id="ARBA00012601"/>
    </source>
</evidence>
<keyword evidence="6" id="KW-0326">Glycosidase</keyword>
<evidence type="ECO:0000256" key="6">
    <source>
        <dbReference type="ARBA" id="ARBA00023295"/>
    </source>
</evidence>
<dbReference type="Proteomes" id="UP000186684">
    <property type="component" value="Unassembled WGS sequence"/>
</dbReference>
<reference evidence="9" key="1">
    <citation type="submission" date="2017-01" db="EMBL/GenBank/DDBJ databases">
        <authorList>
            <person name="Varghese N."/>
            <person name="Submissions S."/>
        </authorList>
    </citation>
    <scope>NUCLEOTIDE SEQUENCE [LARGE SCALE GENOMIC DNA]</scope>
    <source>
        <strain evidence="9">DSM 29430</strain>
    </source>
</reference>
<proteinExistence type="inferred from homology"/>
<evidence type="ECO:0000256" key="7">
    <source>
        <dbReference type="ARBA" id="ARBA00023326"/>
    </source>
</evidence>
<dbReference type="EC" id="3.2.1.4" evidence="3"/>
<keyword evidence="7" id="KW-0624">Polysaccharide degradation</keyword>
<dbReference type="EMBL" id="FTOQ01000003">
    <property type="protein sequence ID" value="SIS78472.1"/>
    <property type="molecule type" value="Genomic_DNA"/>
</dbReference>
<keyword evidence="9" id="KW-1185">Reference proteome</keyword>
<evidence type="ECO:0000256" key="1">
    <source>
        <dbReference type="ARBA" id="ARBA00000966"/>
    </source>
</evidence>
<evidence type="ECO:0000313" key="8">
    <source>
        <dbReference type="EMBL" id="SIS78472.1"/>
    </source>
</evidence>
<sequence length="331" mass="35723">MLGTSAFAGAAPLAADPGDLARSWASWAARFLQPDGRVVDPEQGGVSHSEGQAYALLSAQAAGDREAFERIERWTREHLLVRDDALMAWRWTPGSGVVGEDWHNATDGDLFRAWALLRAARDSGWDIPAERYTPIVADLSALCLWPDPRDPAQLLLRPGAEAFATADRVLINPSYIMPRALRDLGHATGDDRLIGAADHGVACLSELAGIGLLPDWIDVTSEGYGDPTNHDLRSAYDALRIPLYLAWSGHRDHAAVRLARAKLAPQGMSGGVAVARDDTGQVVSRSDLPGYLALRAFLECKDLPPVESSVPGPYYPAVLHLLATVAKWEVA</sequence>
<dbReference type="Gene3D" id="1.50.10.10">
    <property type="match status" value="1"/>
</dbReference>
<keyword evidence="4" id="KW-0378">Hydrolase</keyword>
<dbReference type="PRINTS" id="PR00735">
    <property type="entry name" value="GLHYDRLASE8"/>
</dbReference>
<comment type="similarity">
    <text evidence="2">Belongs to the glycosyl hydrolase 8 (cellulase D) family.</text>
</comment>
<keyword evidence="7" id="KW-0119">Carbohydrate metabolism</keyword>
<dbReference type="InterPro" id="IPR008928">
    <property type="entry name" value="6-hairpin_glycosidase_sf"/>
</dbReference>
<dbReference type="Pfam" id="PF01270">
    <property type="entry name" value="Glyco_hydro_8"/>
    <property type="match status" value="1"/>
</dbReference>
<dbReference type="SUPFAM" id="SSF48208">
    <property type="entry name" value="Six-hairpin glycosidases"/>
    <property type="match status" value="1"/>
</dbReference>
<dbReference type="GO" id="GO:0030245">
    <property type="term" value="P:cellulose catabolic process"/>
    <property type="evidence" value="ECO:0007669"/>
    <property type="project" value="UniProtKB-KW"/>
</dbReference>
<evidence type="ECO:0000256" key="5">
    <source>
        <dbReference type="ARBA" id="ARBA00023001"/>
    </source>
</evidence>
<evidence type="ECO:0000256" key="2">
    <source>
        <dbReference type="ARBA" id="ARBA00009209"/>
    </source>
</evidence>
<dbReference type="GO" id="GO:0008810">
    <property type="term" value="F:cellulase activity"/>
    <property type="evidence" value="ECO:0007669"/>
    <property type="project" value="UniProtKB-EC"/>
</dbReference>
<dbReference type="STRING" id="633194.SAMN05421759_103239"/>
<evidence type="ECO:0000313" key="9">
    <source>
        <dbReference type="Proteomes" id="UP000186684"/>
    </source>
</evidence>